<gene>
    <name evidence="4" type="ORF">J4D97_17555</name>
</gene>
<keyword evidence="2" id="KW-0812">Transmembrane</keyword>
<accession>A0ABS3TFN2</accession>
<feature type="domain" description="DUF4350" evidence="3">
    <location>
        <begin position="111"/>
        <end position="274"/>
    </location>
</feature>
<feature type="region of interest" description="Disordered" evidence="1">
    <location>
        <begin position="79"/>
        <end position="103"/>
    </location>
</feature>
<dbReference type="InterPro" id="IPR025646">
    <property type="entry name" value="DUF4350"/>
</dbReference>
<evidence type="ECO:0000256" key="2">
    <source>
        <dbReference type="SAM" id="Phobius"/>
    </source>
</evidence>
<organism evidence="4 5">
    <name type="scientific">Hymenobacter defluvii</name>
    <dbReference type="NCBI Taxonomy" id="2054411"/>
    <lineage>
        <taxon>Bacteria</taxon>
        <taxon>Pseudomonadati</taxon>
        <taxon>Bacteroidota</taxon>
        <taxon>Cytophagia</taxon>
        <taxon>Cytophagales</taxon>
        <taxon>Hymenobacteraceae</taxon>
        <taxon>Hymenobacter</taxon>
    </lineage>
</organism>
<sequence length="446" mass="50972">MTTFRWYLLGLVALFVGYVALEYYRPKPIDWTPTFRNQDKIPYGTYVLYQTLPEVLDGRVQPVRLPIYNQLADDYADPAEANQADPDEPEAEELEMEESEADTAALPAPIVTAPLTALPPTERSQYVFIHSEFNVSRPDLHTLLRYVARGNTVFIAANQFSRALRDTLHFSTRTFLAQDTLGNALPSDSVTLRLLAPTLRRAAGPQFRYPLLNASTRLLNDSLGQLHPLAVDARNRIVLARCAYGHGYFYLSSVPMAFTNYFVLHPQTSNFAYAALSYLPAGRPTLWDEYQKQGREGQQSLLRVLLNHDALRVAYYLFCVGVLLFMVFEARRRQRIIPVLRPLPNNTLLFTRTVASLYRQGSNHALIAEKKIDLFLDYLRTRFQEPTSDLNDEAFRERVAQKAGIPRPQVDALLRRINFIRTAPAVSDQELLRLSKELQQFKRSSR</sequence>
<keyword evidence="5" id="KW-1185">Reference proteome</keyword>
<feature type="transmembrane region" description="Helical" evidence="2">
    <location>
        <begin position="243"/>
        <end position="263"/>
    </location>
</feature>
<feature type="compositionally biased region" description="Acidic residues" evidence="1">
    <location>
        <begin position="85"/>
        <end position="101"/>
    </location>
</feature>
<evidence type="ECO:0000313" key="4">
    <source>
        <dbReference type="EMBL" id="MBO3272464.1"/>
    </source>
</evidence>
<comment type="caution">
    <text evidence="4">The sequence shown here is derived from an EMBL/GenBank/DDBJ whole genome shotgun (WGS) entry which is preliminary data.</text>
</comment>
<reference evidence="4 5" key="1">
    <citation type="submission" date="2021-03" db="EMBL/GenBank/DDBJ databases">
        <authorList>
            <person name="Kim M.K."/>
        </authorList>
    </citation>
    <scope>NUCLEOTIDE SEQUENCE [LARGE SCALE GENOMIC DNA]</scope>
    <source>
        <strain evidence="4 5">BT507</strain>
    </source>
</reference>
<evidence type="ECO:0000313" key="5">
    <source>
        <dbReference type="Proteomes" id="UP000670527"/>
    </source>
</evidence>
<dbReference type="EMBL" id="JAGETX010000012">
    <property type="protein sequence ID" value="MBO3272464.1"/>
    <property type="molecule type" value="Genomic_DNA"/>
</dbReference>
<evidence type="ECO:0000256" key="1">
    <source>
        <dbReference type="SAM" id="MobiDB-lite"/>
    </source>
</evidence>
<dbReference type="Proteomes" id="UP000670527">
    <property type="component" value="Unassembled WGS sequence"/>
</dbReference>
<evidence type="ECO:0000259" key="3">
    <source>
        <dbReference type="Pfam" id="PF14258"/>
    </source>
</evidence>
<protein>
    <submittedName>
        <fullName evidence="4">DUF4350 domain-containing protein</fullName>
    </submittedName>
</protein>
<name>A0ABS3TFN2_9BACT</name>
<feature type="transmembrane region" description="Helical" evidence="2">
    <location>
        <begin position="6"/>
        <end position="24"/>
    </location>
</feature>
<keyword evidence="2" id="KW-1133">Transmembrane helix</keyword>
<dbReference type="Pfam" id="PF14258">
    <property type="entry name" value="DUF4350"/>
    <property type="match status" value="1"/>
</dbReference>
<proteinExistence type="predicted"/>
<feature type="transmembrane region" description="Helical" evidence="2">
    <location>
        <begin position="310"/>
        <end position="328"/>
    </location>
</feature>
<dbReference type="RefSeq" id="WP_208308716.1">
    <property type="nucleotide sequence ID" value="NZ_JAGETX010000012.1"/>
</dbReference>
<keyword evidence="2" id="KW-0472">Membrane</keyword>